<sequence>MKEHEIESYFVWTVEMQGGITYKFKSPSHRGVADRIACLPNGQTWFVELKTKGGRLSELQKLYARDMRSLGQNYACLWTKEQIDEWSTTQVVPERSR</sequence>
<keyword evidence="2" id="KW-0540">Nuclease</keyword>
<evidence type="ECO:0000313" key="5">
    <source>
        <dbReference type="EMBL" id="CAB5187204.1"/>
    </source>
</evidence>
<name>A0A6J7WF16_9CAUD</name>
<dbReference type="Gene3D" id="3.40.1350.10">
    <property type="match status" value="1"/>
</dbReference>
<gene>
    <name evidence="5" type="ORF">UFOVP161_18</name>
</gene>
<evidence type="ECO:0000256" key="1">
    <source>
        <dbReference type="ARBA" id="ARBA00001946"/>
    </source>
</evidence>
<dbReference type="GO" id="GO:0004518">
    <property type="term" value="F:nuclease activity"/>
    <property type="evidence" value="ECO:0007669"/>
    <property type="project" value="UniProtKB-KW"/>
</dbReference>
<dbReference type="InterPro" id="IPR014883">
    <property type="entry name" value="VRR_NUC"/>
</dbReference>
<evidence type="ECO:0000259" key="4">
    <source>
        <dbReference type="SMART" id="SM00990"/>
    </source>
</evidence>
<dbReference type="SMART" id="SM00990">
    <property type="entry name" value="VRR_NUC"/>
    <property type="match status" value="1"/>
</dbReference>
<dbReference type="GO" id="GO:0016788">
    <property type="term" value="F:hydrolase activity, acting on ester bonds"/>
    <property type="evidence" value="ECO:0007669"/>
    <property type="project" value="InterPro"/>
</dbReference>
<keyword evidence="3" id="KW-0378">Hydrolase</keyword>
<evidence type="ECO:0000256" key="3">
    <source>
        <dbReference type="ARBA" id="ARBA00022801"/>
    </source>
</evidence>
<protein>
    <submittedName>
        <fullName evidence="5">VRR-NUC domain containing protein</fullName>
    </submittedName>
</protein>
<evidence type="ECO:0000256" key="2">
    <source>
        <dbReference type="ARBA" id="ARBA00022722"/>
    </source>
</evidence>
<dbReference type="EMBL" id="LR798211">
    <property type="protein sequence ID" value="CAB5187204.1"/>
    <property type="molecule type" value="Genomic_DNA"/>
</dbReference>
<proteinExistence type="predicted"/>
<accession>A0A6J7WF16</accession>
<dbReference type="GO" id="GO:0003676">
    <property type="term" value="F:nucleic acid binding"/>
    <property type="evidence" value="ECO:0007669"/>
    <property type="project" value="InterPro"/>
</dbReference>
<reference evidence="5" key="1">
    <citation type="submission" date="2020-05" db="EMBL/GenBank/DDBJ databases">
        <authorList>
            <person name="Chiriac C."/>
            <person name="Salcher M."/>
            <person name="Ghai R."/>
            <person name="Kavagutti S V."/>
        </authorList>
    </citation>
    <scope>NUCLEOTIDE SEQUENCE</scope>
</reference>
<comment type="cofactor">
    <cofactor evidence="1">
        <name>Mg(2+)</name>
        <dbReference type="ChEBI" id="CHEBI:18420"/>
    </cofactor>
</comment>
<organism evidence="5">
    <name type="scientific">uncultured Caudovirales phage</name>
    <dbReference type="NCBI Taxonomy" id="2100421"/>
    <lineage>
        <taxon>Viruses</taxon>
        <taxon>Duplodnaviria</taxon>
        <taxon>Heunggongvirae</taxon>
        <taxon>Uroviricota</taxon>
        <taxon>Caudoviricetes</taxon>
        <taxon>Peduoviridae</taxon>
        <taxon>Maltschvirus</taxon>
        <taxon>Maltschvirus maltsch</taxon>
    </lineage>
</organism>
<dbReference type="InterPro" id="IPR011856">
    <property type="entry name" value="tRNA_endonuc-like_dom_sf"/>
</dbReference>
<feature type="domain" description="VRR-NUC" evidence="4">
    <location>
        <begin position="1"/>
        <end position="81"/>
    </location>
</feature>